<gene>
    <name evidence="2" type="ORF">OTI717_LOCUS11890</name>
    <name evidence="1" type="ORF">RFH988_LOCUS33418</name>
</gene>
<dbReference type="Gene3D" id="2.40.128.20">
    <property type="match status" value="1"/>
</dbReference>
<dbReference type="InterPro" id="IPR012674">
    <property type="entry name" value="Calycin"/>
</dbReference>
<dbReference type="EMBL" id="CAJNOO010004201">
    <property type="protein sequence ID" value="CAF1372595.1"/>
    <property type="molecule type" value="Genomic_DNA"/>
</dbReference>
<evidence type="ECO:0008006" key="4">
    <source>
        <dbReference type="Google" id="ProtNLM"/>
    </source>
</evidence>
<comment type="caution">
    <text evidence="2">The sequence shown here is derived from an EMBL/GenBank/DDBJ whole genome shotgun (WGS) entry which is preliminary data.</text>
</comment>
<name>A0A818TZP8_9BILA</name>
<dbReference type="Proteomes" id="UP000663823">
    <property type="component" value="Unassembled WGS sequence"/>
</dbReference>
<protein>
    <recommendedName>
        <fullName evidence="4">Lipocalin/cytosolic fatty-acid binding domain-containing protein</fullName>
    </recommendedName>
</protein>
<evidence type="ECO:0000313" key="2">
    <source>
        <dbReference type="EMBL" id="CAF3691173.1"/>
    </source>
</evidence>
<dbReference type="GO" id="GO:0008289">
    <property type="term" value="F:lipid binding"/>
    <property type="evidence" value="ECO:0007669"/>
    <property type="project" value="UniProtKB-KW"/>
</dbReference>
<accession>A0A818TZP8</accession>
<dbReference type="Proteomes" id="UP000663882">
    <property type="component" value="Unassembled WGS sequence"/>
</dbReference>
<organism evidence="2 3">
    <name type="scientific">Rotaria sordida</name>
    <dbReference type="NCBI Taxonomy" id="392033"/>
    <lineage>
        <taxon>Eukaryota</taxon>
        <taxon>Metazoa</taxon>
        <taxon>Spiralia</taxon>
        <taxon>Gnathifera</taxon>
        <taxon>Rotifera</taxon>
        <taxon>Eurotatoria</taxon>
        <taxon>Bdelloidea</taxon>
        <taxon>Philodinida</taxon>
        <taxon>Philodinidae</taxon>
        <taxon>Rotaria</taxon>
    </lineage>
</organism>
<dbReference type="AlphaFoldDB" id="A0A818TZP8"/>
<dbReference type="OrthoDB" id="10057236at2759"/>
<reference evidence="2" key="1">
    <citation type="submission" date="2021-02" db="EMBL/GenBank/DDBJ databases">
        <authorList>
            <person name="Nowell W R."/>
        </authorList>
    </citation>
    <scope>NUCLEOTIDE SEQUENCE</scope>
</reference>
<sequence>MGCKTPSLSQITAQKDFCLEKFLGQWHQIKWYTSEKNHNPSESWTDYSQFFALDNCINQHVLAFGRARLPNGTECFSFGPWSIFAYNGAKMIVETDDINKNTKVNWPYIILKTDYTHYVLIYTCITKGATPHDPCKEEVVEVLSRTTTLAKKYLTEIDNYIKNILCVDLNKFEPIVYRTPLCFPDRCRNVHKDGYFPWAKK</sequence>
<evidence type="ECO:0000313" key="3">
    <source>
        <dbReference type="Proteomes" id="UP000663823"/>
    </source>
</evidence>
<evidence type="ECO:0000313" key="1">
    <source>
        <dbReference type="EMBL" id="CAF1372595.1"/>
    </source>
</evidence>
<dbReference type="SUPFAM" id="SSF50814">
    <property type="entry name" value="Lipocalins"/>
    <property type="match status" value="1"/>
</dbReference>
<dbReference type="EMBL" id="CAJOAX010001159">
    <property type="protein sequence ID" value="CAF3691173.1"/>
    <property type="molecule type" value="Genomic_DNA"/>
</dbReference>
<proteinExistence type="predicted"/>